<gene>
    <name evidence="4" type="ORF">GCM10025874_16500</name>
</gene>
<dbReference type="GO" id="GO:0016052">
    <property type="term" value="P:carbohydrate catabolic process"/>
    <property type="evidence" value="ECO:0007669"/>
    <property type="project" value="InterPro"/>
</dbReference>
<proteinExistence type="predicted"/>
<dbReference type="AlphaFoldDB" id="A0AA37XCJ3"/>
<feature type="compositionally biased region" description="Basic and acidic residues" evidence="3">
    <location>
        <begin position="757"/>
        <end position="774"/>
    </location>
</feature>
<protein>
    <recommendedName>
        <fullName evidence="6">Alpha-galactosidase</fullName>
    </recommendedName>
</protein>
<reference evidence="4 5" key="1">
    <citation type="journal article" date="2014" name="Int. J. Syst. Evol. Microbiol.">
        <title>Complete genome sequence of Corynebacterium casei LMG S-19264T (=DSM 44701T), isolated from a smear-ripened cheese.</title>
        <authorList>
            <consortium name="US DOE Joint Genome Institute (JGI-PGF)"/>
            <person name="Walter F."/>
            <person name="Albersmeier A."/>
            <person name="Kalinowski J."/>
            <person name="Ruckert C."/>
        </authorList>
    </citation>
    <scope>NUCLEOTIDE SEQUENCE [LARGE SCALE GENOMIC DNA]</scope>
    <source>
        <strain evidence="4 5">NBRC 112289</strain>
    </source>
</reference>
<evidence type="ECO:0000256" key="2">
    <source>
        <dbReference type="ARBA" id="ARBA00023295"/>
    </source>
</evidence>
<evidence type="ECO:0000313" key="5">
    <source>
        <dbReference type="Proteomes" id="UP001157160"/>
    </source>
</evidence>
<dbReference type="GO" id="GO:0004557">
    <property type="term" value="F:alpha-galactosidase activity"/>
    <property type="evidence" value="ECO:0007669"/>
    <property type="project" value="InterPro"/>
</dbReference>
<dbReference type="Gene3D" id="3.20.20.70">
    <property type="entry name" value="Aldolase class I"/>
    <property type="match status" value="1"/>
</dbReference>
<evidence type="ECO:0008006" key="6">
    <source>
        <dbReference type="Google" id="ProtNLM"/>
    </source>
</evidence>
<dbReference type="PANTHER" id="PTHR43053:SF3">
    <property type="entry name" value="ALPHA-GALACTOSIDASE C-RELATED"/>
    <property type="match status" value="1"/>
</dbReference>
<accession>A0AA37XCJ3</accession>
<dbReference type="RefSeq" id="WP_284231744.1">
    <property type="nucleotide sequence ID" value="NZ_BSUL01000001.1"/>
</dbReference>
<name>A0AA37XCJ3_9MICO</name>
<keyword evidence="2" id="KW-0326">Glycosidase</keyword>
<sequence length="811" mass="89579">MSTDTWLTGGIALALHWSQDEPVTVTLSENGAERGEHRVPLVEVLTAGSGHVPASARSVHTELGAAFRHVGTQQSLEDGTARLEIVQSSGALEARAQLEVLPGTTAVRSTVEVRNTGDEPVVLLSVASWSAGFTLAGDDDPMAGWQLLSGRSDWLGEGRWTTTDLRRDLFPRLAEHLTGHDPRGSHRVASTGTWSTGQQLPFAVLEHAEQRRALAWQIEHNGSWRWEIGEDTAGGYLALSGPTADDSSWSQMLRPGEVFRTVPVTVAVGADADAAVAALTRYRRASRRDHDDNRLMPVVFNDYMNTLDGDPTTEKLLPLIASAAEVGAEVFCIDAGWYDDSGHWWDSVGEWLPSTTRFPGGLGEVIGAIHDAGMVPGLWLEPEVVGVRSPVADALPTEAFLQRHGQRVVEHHRYHLDLRHPAARAHLDGVVDRLVREFGVWFFKFDYNIDPGAGTDLHADSPGAGLLAHNRAHLDWLDGVLDRHPQLVIENCSSGAMRMDWAMLSRLAMQSTSDQQDFRRYPPIAASAPLAMLPEQAASWAYPQPDMDAEEIAFCLVTGLLGRYYVSGYLNRMDDAQRRLVTEAIAAARSLRTEIAGSVPSWPLGLPGWEDGDVALALDGDGSSLVSLWHRHGEGGTVALELPHLRGRDVVVETVFPLAPRLADLLGRRTRSARRARRRSTRCAHPPPHRAPERGGLRLRTTLGNAVTKEQFNEEVDPRSGSIRRRRSAHPGRMLGPRHRRRQWQRRRRRGLARAGHRPDRYEPHHLGRAELQHHPRQRRGGLRGAHRCGDRRADDPGPVRAERADPGRDR</sequence>
<comment type="caution">
    <text evidence="4">The sequence shown here is derived from an EMBL/GenBank/DDBJ whole genome shotgun (WGS) entry which is preliminary data.</text>
</comment>
<keyword evidence="5" id="KW-1185">Reference proteome</keyword>
<keyword evidence="1" id="KW-0378">Hydrolase</keyword>
<dbReference type="EMBL" id="BSUL01000001">
    <property type="protein sequence ID" value="GMA28397.1"/>
    <property type="molecule type" value="Genomic_DNA"/>
</dbReference>
<dbReference type="Proteomes" id="UP001157160">
    <property type="component" value="Unassembled WGS sequence"/>
</dbReference>
<dbReference type="InterPro" id="IPR050985">
    <property type="entry name" value="Alpha-glycosidase_related"/>
</dbReference>
<dbReference type="Gene3D" id="2.70.98.60">
    <property type="entry name" value="alpha-galactosidase from lactobacil brevis"/>
    <property type="match status" value="1"/>
</dbReference>
<dbReference type="CDD" id="cd14791">
    <property type="entry name" value="GH36"/>
    <property type="match status" value="1"/>
</dbReference>
<dbReference type="PANTHER" id="PTHR43053">
    <property type="entry name" value="GLYCOSIDASE FAMILY 31"/>
    <property type="match status" value="1"/>
</dbReference>
<dbReference type="PRINTS" id="PR00743">
    <property type="entry name" value="GLHYDRLASE36"/>
</dbReference>
<feature type="compositionally biased region" description="Basic residues" evidence="3">
    <location>
        <begin position="669"/>
        <end position="682"/>
    </location>
</feature>
<organism evidence="4 5">
    <name type="scientific">Arenivirga flava</name>
    <dbReference type="NCBI Taxonomy" id="1930060"/>
    <lineage>
        <taxon>Bacteria</taxon>
        <taxon>Bacillati</taxon>
        <taxon>Actinomycetota</taxon>
        <taxon>Actinomycetes</taxon>
        <taxon>Micrococcales</taxon>
        <taxon>Microbacteriaceae</taxon>
        <taxon>Arenivirga</taxon>
    </lineage>
</organism>
<feature type="compositionally biased region" description="Basic residues" evidence="3">
    <location>
        <begin position="722"/>
        <end position="756"/>
    </location>
</feature>
<feature type="region of interest" description="Disordered" evidence="3">
    <location>
        <begin position="669"/>
        <end position="811"/>
    </location>
</feature>
<dbReference type="Pfam" id="PF02065">
    <property type="entry name" value="Melibiase"/>
    <property type="match status" value="1"/>
</dbReference>
<dbReference type="SUPFAM" id="SSF51445">
    <property type="entry name" value="(Trans)glycosidases"/>
    <property type="match status" value="1"/>
</dbReference>
<feature type="compositionally biased region" description="Basic residues" evidence="3">
    <location>
        <begin position="775"/>
        <end position="787"/>
    </location>
</feature>
<feature type="compositionally biased region" description="Basic and acidic residues" evidence="3">
    <location>
        <begin position="788"/>
        <end position="811"/>
    </location>
</feature>
<dbReference type="InterPro" id="IPR013785">
    <property type="entry name" value="Aldolase_TIM"/>
</dbReference>
<dbReference type="InterPro" id="IPR002252">
    <property type="entry name" value="Glyco_hydro_36"/>
</dbReference>
<dbReference type="InterPro" id="IPR038417">
    <property type="entry name" value="Alpga-gal_N_sf"/>
</dbReference>
<evidence type="ECO:0000313" key="4">
    <source>
        <dbReference type="EMBL" id="GMA28397.1"/>
    </source>
</evidence>
<evidence type="ECO:0000256" key="3">
    <source>
        <dbReference type="SAM" id="MobiDB-lite"/>
    </source>
</evidence>
<dbReference type="InterPro" id="IPR017853">
    <property type="entry name" value="GH"/>
</dbReference>
<evidence type="ECO:0000256" key="1">
    <source>
        <dbReference type="ARBA" id="ARBA00022801"/>
    </source>
</evidence>